<gene>
    <name evidence="1" type="ORF">Q3982_08160</name>
</gene>
<accession>A0AA43RLB1</accession>
<reference evidence="1" key="1">
    <citation type="submission" date="2023-07" db="EMBL/GenBank/DDBJ databases">
        <title>Between Cages and Wild: Unraveling the Impact of Captivity on Animal Microbiomes and Antimicrobial Resistance.</title>
        <authorList>
            <person name="Schmartz G.P."/>
            <person name="Rehner J."/>
            <person name="Schuff M.J."/>
            <person name="Becker S.L."/>
            <person name="Kravczyk M."/>
            <person name="Gurevich A."/>
            <person name="Francke R."/>
            <person name="Mueller R."/>
            <person name="Keller V."/>
            <person name="Keller A."/>
        </authorList>
    </citation>
    <scope>NUCLEOTIDE SEQUENCE</scope>
    <source>
        <strain evidence="1">S12M_St_49</strain>
    </source>
</reference>
<protein>
    <submittedName>
        <fullName evidence="1">Uncharacterized protein</fullName>
    </submittedName>
</protein>
<sequence length="403" mass="43437">MTSITDSAFVPYAGQEVRGGASTTPYNQPTIALGDAFNATALNNLAKINGLLPKVARTIIHETRVFRDPLARIFNTLEDPLGVATEHAAFATGAVNKLNDGVCVPRGTVNMVSQLTASNFAWNIPLSIYDREIAGGAMDNATVESYVANKMKTIDKTIANLSYQAEKIIISDVVPGKRSVTSKTASDDTGTAVTYTTTPEGYAGAVDKMSEWQVSDVTAKGSVTITDKASTGASDMSVVLEMLQHLKDVAADFESSELTSYNKLGVATHSTEKPYLIMEKKVLNALDNTIANTTTSNGYGYSGFPTTTAREYIAPFADLVEIDAFAELPTYDKTTYPSSTDYTGHRLGAVMLDKEAAWRIRKFANIEGERCSGQRMYGYSARGEEDLAIWHGVPSYAMIVKSA</sequence>
<evidence type="ECO:0000313" key="1">
    <source>
        <dbReference type="EMBL" id="MDO4842630.1"/>
    </source>
</evidence>
<evidence type="ECO:0000313" key="2">
    <source>
        <dbReference type="Proteomes" id="UP001168575"/>
    </source>
</evidence>
<proteinExistence type="predicted"/>
<dbReference type="Proteomes" id="UP001168575">
    <property type="component" value="Unassembled WGS sequence"/>
</dbReference>
<comment type="caution">
    <text evidence="1">The sequence shown here is derived from an EMBL/GenBank/DDBJ whole genome shotgun (WGS) entry which is preliminary data.</text>
</comment>
<organism evidence="1 2">
    <name type="scientific">Phoenicibacter congonensis</name>
    <dbReference type="NCBI Taxonomy" id="1944646"/>
    <lineage>
        <taxon>Bacteria</taxon>
        <taxon>Bacillati</taxon>
        <taxon>Actinomycetota</taxon>
        <taxon>Coriobacteriia</taxon>
        <taxon>Eggerthellales</taxon>
        <taxon>Eggerthellaceae</taxon>
        <taxon>Phoenicibacter</taxon>
    </lineage>
</organism>
<keyword evidence="2" id="KW-1185">Reference proteome</keyword>
<name>A0AA43RLB1_9ACTN</name>
<dbReference type="AlphaFoldDB" id="A0AA43RLB1"/>
<dbReference type="EMBL" id="JAUMVS010000240">
    <property type="protein sequence ID" value="MDO4842630.1"/>
    <property type="molecule type" value="Genomic_DNA"/>
</dbReference>